<reference evidence="4" key="1">
    <citation type="journal article" date="2021" name="Nat. Commun.">
        <title>Genetic determinants of endophytism in the Arabidopsis root mycobiome.</title>
        <authorList>
            <person name="Mesny F."/>
            <person name="Miyauchi S."/>
            <person name="Thiergart T."/>
            <person name="Pickel B."/>
            <person name="Atanasova L."/>
            <person name="Karlsson M."/>
            <person name="Huettel B."/>
            <person name="Barry K.W."/>
            <person name="Haridas S."/>
            <person name="Chen C."/>
            <person name="Bauer D."/>
            <person name="Andreopoulos W."/>
            <person name="Pangilinan J."/>
            <person name="LaButti K."/>
            <person name="Riley R."/>
            <person name="Lipzen A."/>
            <person name="Clum A."/>
            <person name="Drula E."/>
            <person name="Henrissat B."/>
            <person name="Kohler A."/>
            <person name="Grigoriev I.V."/>
            <person name="Martin F.M."/>
            <person name="Hacquard S."/>
        </authorList>
    </citation>
    <scope>NUCLEOTIDE SEQUENCE</scope>
    <source>
        <strain evidence="4">MPI-SDFR-AT-0068</strain>
    </source>
</reference>
<dbReference type="CDD" id="cd08249">
    <property type="entry name" value="enoyl_reductase_like"/>
    <property type="match status" value="1"/>
</dbReference>
<comment type="caution">
    <text evidence="4">The sequence shown here is derived from an EMBL/GenBank/DDBJ whole genome shotgun (WGS) entry which is preliminary data.</text>
</comment>
<dbReference type="PANTHER" id="PTHR45348:SF2">
    <property type="entry name" value="ZINC-TYPE ALCOHOL DEHYDROGENASE-LIKE PROTEIN C2E1P3.01"/>
    <property type="match status" value="1"/>
</dbReference>
<dbReference type="GO" id="GO:0016651">
    <property type="term" value="F:oxidoreductase activity, acting on NAD(P)H"/>
    <property type="evidence" value="ECO:0007669"/>
    <property type="project" value="InterPro"/>
</dbReference>
<evidence type="ECO:0000259" key="3">
    <source>
        <dbReference type="SMART" id="SM00829"/>
    </source>
</evidence>
<dbReference type="AlphaFoldDB" id="A0A8K0WB09"/>
<dbReference type="InterPro" id="IPR036291">
    <property type="entry name" value="NAD(P)-bd_dom_sf"/>
</dbReference>
<comment type="similarity">
    <text evidence="1">Belongs to the zinc-containing alcohol dehydrogenase family.</text>
</comment>
<gene>
    <name evidence="4" type="ORF">BKA59DRAFT_557545</name>
</gene>
<dbReference type="InterPro" id="IPR020843">
    <property type="entry name" value="ER"/>
</dbReference>
<dbReference type="SUPFAM" id="SSF50129">
    <property type="entry name" value="GroES-like"/>
    <property type="match status" value="1"/>
</dbReference>
<keyword evidence="2" id="KW-0560">Oxidoreductase</keyword>
<dbReference type="Proteomes" id="UP000813427">
    <property type="component" value="Unassembled WGS sequence"/>
</dbReference>
<sequence>MSSIQNTAAWLPGIGKRLEVGPSDIPVPDGNELLIEVKAVAVQPAEYKIQEGILPFPLTYPTILGLCFSGIVVKVGSAVTRFKVADRIVTNSAGSLRNDSRFGAYQKYALTTQELTAKIGDVPFETASSVSNIYGASSALFLHLGLEKPSHDGNSSKKDDKILIWGASSSFGAYATQLAAEAGYTVVGVASARNEELVRSFGATDFVDKQSPNAVQRLIALGPFKAVLAAADAAQDQEVIGAILAAQGGGSFLSTMGLRPGVTLPPGVHGHFAQFLDDYLDPKNKEFTEWLWWDYLENALQSGKLKIVPVRVVGGLSKVQEAWDNLREGKISGQRQLIVPDLA</sequence>
<protein>
    <submittedName>
        <fullName evidence="4">Chaperonin 10-like protein</fullName>
    </submittedName>
</protein>
<organism evidence="4 5">
    <name type="scientific">Fusarium tricinctum</name>
    <dbReference type="NCBI Taxonomy" id="61284"/>
    <lineage>
        <taxon>Eukaryota</taxon>
        <taxon>Fungi</taxon>
        <taxon>Dikarya</taxon>
        <taxon>Ascomycota</taxon>
        <taxon>Pezizomycotina</taxon>
        <taxon>Sordariomycetes</taxon>
        <taxon>Hypocreomycetidae</taxon>
        <taxon>Hypocreales</taxon>
        <taxon>Nectriaceae</taxon>
        <taxon>Fusarium</taxon>
        <taxon>Fusarium tricinctum species complex</taxon>
    </lineage>
</organism>
<dbReference type="Pfam" id="PF08240">
    <property type="entry name" value="ADH_N"/>
    <property type="match status" value="1"/>
</dbReference>
<name>A0A8K0WB09_9HYPO</name>
<dbReference type="PANTHER" id="PTHR45348">
    <property type="entry name" value="HYPOTHETICAL OXIDOREDUCTASE (EUROFUNG)"/>
    <property type="match status" value="1"/>
</dbReference>
<evidence type="ECO:0000313" key="5">
    <source>
        <dbReference type="Proteomes" id="UP000813427"/>
    </source>
</evidence>
<dbReference type="EMBL" id="JAGPXF010000005">
    <property type="protein sequence ID" value="KAH7242731.1"/>
    <property type="molecule type" value="Genomic_DNA"/>
</dbReference>
<keyword evidence="5" id="KW-1185">Reference proteome</keyword>
<dbReference type="OrthoDB" id="3509362at2759"/>
<dbReference type="SMART" id="SM00829">
    <property type="entry name" value="PKS_ER"/>
    <property type="match status" value="1"/>
</dbReference>
<evidence type="ECO:0000256" key="2">
    <source>
        <dbReference type="ARBA" id="ARBA00023002"/>
    </source>
</evidence>
<dbReference type="InterPro" id="IPR011032">
    <property type="entry name" value="GroES-like_sf"/>
</dbReference>
<dbReference type="InterPro" id="IPR047122">
    <property type="entry name" value="Trans-enoyl_RdTase-like"/>
</dbReference>
<dbReference type="SUPFAM" id="SSF51735">
    <property type="entry name" value="NAD(P)-binding Rossmann-fold domains"/>
    <property type="match status" value="1"/>
</dbReference>
<evidence type="ECO:0000313" key="4">
    <source>
        <dbReference type="EMBL" id="KAH7242731.1"/>
    </source>
</evidence>
<feature type="domain" description="Enoyl reductase (ER)" evidence="3">
    <location>
        <begin position="13"/>
        <end position="339"/>
    </location>
</feature>
<dbReference type="InterPro" id="IPR013154">
    <property type="entry name" value="ADH-like_N"/>
</dbReference>
<dbReference type="Gene3D" id="3.90.180.10">
    <property type="entry name" value="Medium-chain alcohol dehydrogenases, catalytic domain"/>
    <property type="match status" value="1"/>
</dbReference>
<dbReference type="Gene3D" id="3.40.50.720">
    <property type="entry name" value="NAD(P)-binding Rossmann-like Domain"/>
    <property type="match status" value="1"/>
</dbReference>
<evidence type="ECO:0000256" key="1">
    <source>
        <dbReference type="ARBA" id="ARBA00008072"/>
    </source>
</evidence>
<accession>A0A8K0WB09</accession>
<proteinExistence type="inferred from homology"/>